<reference evidence="1 2" key="1">
    <citation type="submission" date="2024-01" db="EMBL/GenBank/DDBJ databases">
        <title>The genomes of 5 underutilized Papilionoideae crops provide insights into root nodulation and disease resistanc.</title>
        <authorList>
            <person name="Jiang F."/>
        </authorList>
    </citation>
    <scope>NUCLEOTIDE SEQUENCE [LARGE SCALE GENOMIC DNA]</scope>
    <source>
        <strain evidence="1">LVBAO_FW01</strain>
        <tissue evidence="1">Leaves</tissue>
    </source>
</reference>
<name>A0AAN9QN15_CANGL</name>
<keyword evidence="2" id="KW-1185">Reference proteome</keyword>
<gene>
    <name evidence="1" type="ORF">VNO77_12842</name>
</gene>
<comment type="caution">
    <text evidence="1">The sequence shown here is derived from an EMBL/GenBank/DDBJ whole genome shotgun (WGS) entry which is preliminary data.</text>
</comment>
<sequence>MEGYREYNNQSPLSSCYYFLFYFSVKNTIGFTNPLLNFVLWHGHGQEIEFVGGFPMTEAQIGYKKNLPLSFTVDENRIILNGRSPISRILAGNRTETKFRTQRLRNGSESGSDQVSMHFPPKIVIGLMELRLLSPISLITNEDQYMFCYKAIVDKLEDLISQHNSNKSRRCLAKGCCPLHEGEGLSDLPNVRLTLDSLGEDLRTFLVRFMQFTSCSTSSEHSKERVCVCVCLCLCAFVCERKTSLTQLLSVLLSDPFGFEPHCYLSLFLPHPSLSLSQNVTFPTSHRSLLLIW</sequence>
<proteinExistence type="predicted"/>
<evidence type="ECO:0000313" key="2">
    <source>
        <dbReference type="Proteomes" id="UP001367508"/>
    </source>
</evidence>
<dbReference type="Proteomes" id="UP001367508">
    <property type="component" value="Unassembled WGS sequence"/>
</dbReference>
<organism evidence="1 2">
    <name type="scientific">Canavalia gladiata</name>
    <name type="common">Sword bean</name>
    <name type="synonym">Dolichos gladiatus</name>
    <dbReference type="NCBI Taxonomy" id="3824"/>
    <lineage>
        <taxon>Eukaryota</taxon>
        <taxon>Viridiplantae</taxon>
        <taxon>Streptophyta</taxon>
        <taxon>Embryophyta</taxon>
        <taxon>Tracheophyta</taxon>
        <taxon>Spermatophyta</taxon>
        <taxon>Magnoliopsida</taxon>
        <taxon>eudicotyledons</taxon>
        <taxon>Gunneridae</taxon>
        <taxon>Pentapetalae</taxon>
        <taxon>rosids</taxon>
        <taxon>fabids</taxon>
        <taxon>Fabales</taxon>
        <taxon>Fabaceae</taxon>
        <taxon>Papilionoideae</taxon>
        <taxon>50 kb inversion clade</taxon>
        <taxon>NPAAA clade</taxon>
        <taxon>indigoferoid/millettioid clade</taxon>
        <taxon>Phaseoleae</taxon>
        <taxon>Canavalia</taxon>
    </lineage>
</organism>
<accession>A0AAN9QN15</accession>
<evidence type="ECO:0000313" key="1">
    <source>
        <dbReference type="EMBL" id="KAK7343805.1"/>
    </source>
</evidence>
<dbReference type="AlphaFoldDB" id="A0AAN9QN15"/>
<protein>
    <submittedName>
        <fullName evidence="1">Uncharacterized protein</fullName>
    </submittedName>
</protein>
<dbReference type="EMBL" id="JAYMYQ010000003">
    <property type="protein sequence ID" value="KAK7343805.1"/>
    <property type="molecule type" value="Genomic_DNA"/>
</dbReference>